<organism evidence="10">
    <name type="scientific">uncultured marine group II/III euryarchaeote KM3_99_A09</name>
    <dbReference type="NCBI Taxonomy" id="1456549"/>
    <lineage>
        <taxon>Archaea</taxon>
        <taxon>Methanobacteriati</taxon>
        <taxon>Methanobacteriota</taxon>
        <taxon>environmental samples</taxon>
    </lineage>
</organism>
<dbReference type="InterPro" id="IPR029063">
    <property type="entry name" value="SAM-dependent_MTases_sf"/>
</dbReference>
<dbReference type="PANTHER" id="PTHR11579">
    <property type="entry name" value="PROTEIN-L-ISOASPARTATE O-METHYLTRANSFERASE"/>
    <property type="match status" value="1"/>
</dbReference>
<keyword evidence="4 9" id="KW-0489">Methyltransferase</keyword>
<dbReference type="GO" id="GO:0032259">
    <property type="term" value="P:methylation"/>
    <property type="evidence" value="ECO:0007669"/>
    <property type="project" value="UniProtKB-KW"/>
</dbReference>
<evidence type="ECO:0000256" key="8">
    <source>
        <dbReference type="ARBA" id="ARBA00029295"/>
    </source>
</evidence>
<dbReference type="CDD" id="cd02440">
    <property type="entry name" value="AdoMet_MTases"/>
    <property type="match status" value="1"/>
</dbReference>
<feature type="active site" evidence="9">
    <location>
        <position position="76"/>
    </location>
</feature>
<comment type="catalytic activity">
    <reaction evidence="8 9">
        <text>[protein]-L-isoaspartate + S-adenosyl-L-methionine = [protein]-L-isoaspartate alpha-methyl ester + S-adenosyl-L-homocysteine</text>
        <dbReference type="Rhea" id="RHEA:12705"/>
        <dbReference type="Rhea" id="RHEA-COMP:12143"/>
        <dbReference type="Rhea" id="RHEA-COMP:12144"/>
        <dbReference type="ChEBI" id="CHEBI:57856"/>
        <dbReference type="ChEBI" id="CHEBI:59789"/>
        <dbReference type="ChEBI" id="CHEBI:90596"/>
        <dbReference type="ChEBI" id="CHEBI:90598"/>
        <dbReference type="EC" id="2.1.1.77"/>
    </reaction>
</comment>
<accession>A0A075I0F4</accession>
<evidence type="ECO:0000256" key="9">
    <source>
        <dbReference type="HAMAP-Rule" id="MF_00090"/>
    </source>
</evidence>
<evidence type="ECO:0000313" key="10">
    <source>
        <dbReference type="EMBL" id="AIF21285.1"/>
    </source>
</evidence>
<comment type="similarity">
    <text evidence="2 9">Belongs to the methyltransferase superfamily. L-isoaspartyl/D-aspartyl protein methyltransferase family.</text>
</comment>
<dbReference type="GO" id="GO:0004719">
    <property type="term" value="F:protein-L-isoaspartate (D-aspartate) O-methyltransferase activity"/>
    <property type="evidence" value="ECO:0007669"/>
    <property type="project" value="UniProtKB-UniRule"/>
</dbReference>
<keyword evidence="5 9" id="KW-0808">Transferase</keyword>
<dbReference type="PANTHER" id="PTHR11579:SF0">
    <property type="entry name" value="PROTEIN-L-ISOASPARTATE(D-ASPARTATE) O-METHYLTRANSFERASE"/>
    <property type="match status" value="1"/>
</dbReference>
<dbReference type="GO" id="GO:0030091">
    <property type="term" value="P:protein repair"/>
    <property type="evidence" value="ECO:0007669"/>
    <property type="project" value="UniProtKB-UniRule"/>
</dbReference>
<comment type="subcellular location">
    <subcellularLocation>
        <location evidence="1 9">Cytoplasm</location>
    </subcellularLocation>
</comment>
<gene>
    <name evidence="9 10" type="primary">pcm</name>
</gene>
<protein>
    <recommendedName>
        <fullName evidence="9">Protein-L-isoaspartate O-methyltransferase</fullName>
        <ecNumber evidence="9">2.1.1.77</ecNumber>
    </recommendedName>
    <alternativeName>
        <fullName evidence="9">L-isoaspartyl protein carboxyl methyltransferase</fullName>
    </alternativeName>
    <alternativeName>
        <fullName evidence="9">Protein L-isoaspartyl methyltransferase</fullName>
    </alternativeName>
    <alternativeName>
        <fullName evidence="9">Protein-beta-aspartate methyltransferase</fullName>
        <shortName evidence="9">PIMT</shortName>
    </alternativeName>
</protein>
<dbReference type="NCBIfam" id="TIGR00080">
    <property type="entry name" value="pimt"/>
    <property type="match status" value="1"/>
</dbReference>
<dbReference type="EMBL" id="KF901187">
    <property type="protein sequence ID" value="AIF21285.1"/>
    <property type="molecule type" value="Genomic_DNA"/>
</dbReference>
<keyword evidence="3 9" id="KW-0963">Cytoplasm</keyword>
<dbReference type="AlphaFoldDB" id="A0A075I0F4"/>
<name>A0A075I0F4_9EURY</name>
<dbReference type="GO" id="GO:0005737">
    <property type="term" value="C:cytoplasm"/>
    <property type="evidence" value="ECO:0007669"/>
    <property type="project" value="UniProtKB-SubCell"/>
</dbReference>
<dbReference type="Gene3D" id="3.40.50.150">
    <property type="entry name" value="Vaccinia Virus protein VP39"/>
    <property type="match status" value="1"/>
</dbReference>
<evidence type="ECO:0000256" key="1">
    <source>
        <dbReference type="ARBA" id="ARBA00004496"/>
    </source>
</evidence>
<evidence type="ECO:0000256" key="3">
    <source>
        <dbReference type="ARBA" id="ARBA00022490"/>
    </source>
</evidence>
<proteinExistence type="inferred from homology"/>
<evidence type="ECO:0000256" key="4">
    <source>
        <dbReference type="ARBA" id="ARBA00022603"/>
    </source>
</evidence>
<dbReference type="HAMAP" id="MF_00090">
    <property type="entry name" value="PIMT"/>
    <property type="match status" value="1"/>
</dbReference>
<evidence type="ECO:0000256" key="7">
    <source>
        <dbReference type="ARBA" id="ARBA00025330"/>
    </source>
</evidence>
<dbReference type="FunFam" id="3.40.50.150:FF:000010">
    <property type="entry name" value="Protein-L-isoaspartate O-methyltransferase"/>
    <property type="match status" value="1"/>
</dbReference>
<dbReference type="NCBIfam" id="NF001453">
    <property type="entry name" value="PRK00312.1"/>
    <property type="match status" value="1"/>
</dbReference>
<evidence type="ECO:0000256" key="5">
    <source>
        <dbReference type="ARBA" id="ARBA00022679"/>
    </source>
</evidence>
<dbReference type="Pfam" id="PF01135">
    <property type="entry name" value="PCMT"/>
    <property type="match status" value="1"/>
</dbReference>
<reference evidence="10" key="1">
    <citation type="journal article" date="2014" name="Genome Biol. Evol.">
        <title>Pangenome evidence for extensive interdomain horizontal transfer affecting lineage core and shell genes in uncultured planktonic thaumarchaeota and euryarchaeota.</title>
        <authorList>
            <person name="Deschamps P."/>
            <person name="Zivanovic Y."/>
            <person name="Moreira D."/>
            <person name="Rodriguez-Valera F."/>
            <person name="Lopez-Garcia P."/>
        </authorList>
    </citation>
    <scope>NUCLEOTIDE SEQUENCE</scope>
</reference>
<evidence type="ECO:0000256" key="2">
    <source>
        <dbReference type="ARBA" id="ARBA00005369"/>
    </source>
</evidence>
<comment type="function">
    <text evidence="7 9">Catalyzes the methyl esterification of L-isoaspartyl residues in peptides and proteins that result from spontaneous decomposition of normal L-aspartyl and L-asparaginyl residues. It plays a role in the repair and/or degradation of damaged proteins.</text>
</comment>
<dbReference type="EC" id="2.1.1.77" evidence="9"/>
<dbReference type="InterPro" id="IPR000682">
    <property type="entry name" value="PCMT"/>
</dbReference>
<sequence length="237" mass="26114">MRRDSDSTRDRGDIERKIESDRNRMVEEQIAKRGIKNPRVLAAMRDVPRHLFVPEMDVPNGYLDTPLPIGEGQTISQPFMVAHMSEILAEIPAGSKILEIGSGSGYQTAILVHMGFEVYSIERLKSLAMKAKMTLKQVGLSPKQMTVGDGHRGLSNDAPFAGIIVAACAKKTPQTWVDQLEDGGILVTPMKKNGGSQVLRVAIKEGGQLTTRDVESVKFVPLIDDRPKSILSKLLRR</sequence>
<keyword evidence="6 9" id="KW-0949">S-adenosyl-L-methionine</keyword>
<dbReference type="SUPFAM" id="SSF53335">
    <property type="entry name" value="S-adenosyl-L-methionine-dependent methyltransferases"/>
    <property type="match status" value="1"/>
</dbReference>
<evidence type="ECO:0000256" key="6">
    <source>
        <dbReference type="ARBA" id="ARBA00022691"/>
    </source>
</evidence>